<dbReference type="InterPro" id="IPR000300">
    <property type="entry name" value="IPPc"/>
</dbReference>
<organism evidence="2 3">
    <name type="scientific">Malassezia japonica</name>
    <dbReference type="NCBI Taxonomy" id="223818"/>
    <lineage>
        <taxon>Eukaryota</taxon>
        <taxon>Fungi</taxon>
        <taxon>Dikarya</taxon>
        <taxon>Basidiomycota</taxon>
        <taxon>Ustilaginomycotina</taxon>
        <taxon>Malasseziomycetes</taxon>
        <taxon>Malasseziales</taxon>
        <taxon>Malasseziaceae</taxon>
        <taxon>Malassezia</taxon>
    </lineage>
</organism>
<protein>
    <recommendedName>
        <fullName evidence="1">Inositol polyphosphate-related phosphatase domain-containing protein</fullName>
    </recommendedName>
</protein>
<gene>
    <name evidence="2" type="ORF">MJAP1_000453</name>
</gene>
<evidence type="ECO:0000259" key="1">
    <source>
        <dbReference type="SMART" id="SM00128"/>
    </source>
</evidence>
<name>A0AAF0EYG0_9BASI</name>
<dbReference type="InterPro" id="IPR046985">
    <property type="entry name" value="IP5"/>
</dbReference>
<dbReference type="SMART" id="SM00128">
    <property type="entry name" value="IPPc"/>
    <property type="match status" value="1"/>
</dbReference>
<feature type="domain" description="Inositol polyphosphate-related phosphatase" evidence="1">
    <location>
        <begin position="1"/>
        <end position="437"/>
    </location>
</feature>
<dbReference type="AlphaFoldDB" id="A0AAF0EYG0"/>
<dbReference type="GO" id="GO:0046856">
    <property type="term" value="P:phosphatidylinositol dephosphorylation"/>
    <property type="evidence" value="ECO:0007669"/>
    <property type="project" value="InterPro"/>
</dbReference>
<dbReference type="RefSeq" id="XP_060120406.1">
    <property type="nucleotide sequence ID" value="XM_060264423.1"/>
</dbReference>
<accession>A0AAF0EYG0</accession>
<sequence>MGLRVQIASFNANQNLETNSLPELESWLVPTVEQDPQSGFATQPQAAKPSAMSLGPREAPDLYVIGFQEFAPLPNALAGWTETLLAAVDREIRRTVRLHQAVVRPDQMYDPIELGGGPENYSRIAELNHGGIAIFVYARERASRTSGMPSAAERVKEVRTSSVGTGVFSLMGNKGAVGVRVTLAPEVAGGKDEVLTFVCAHLAAHDHQVERRNEDWKNIVQRLVFDHENLGFLPSLQPRMNGAGPDTNMGQVQSFPTKPASQNRTKALDAKEYSIYDTHHLFVLGDLNYRIGTGVAGAPPSGGPASKNTYPPMKKADVKMLANSNNPKRWAWLLPYDQLALQRMHTPPLAFQSLHVPDLSRYDLPPTYKYKIPKSAAETRDVLSKKRVPGWPDRILWGSSGDERAILCELYRSLMQYRISDHKPITAILSVPPQPQSAFLTSPYPINPQWRTMQRNGRVLDRVVGYIWSIILVLGNGSLPVAAVEVLLLAVLGAWWVSGKPIPYIRPENIAR</sequence>
<reference evidence="2" key="1">
    <citation type="submission" date="2023-03" db="EMBL/GenBank/DDBJ databases">
        <title>Mating type loci evolution in Malassezia.</title>
        <authorList>
            <person name="Coelho M.A."/>
        </authorList>
    </citation>
    <scope>NUCLEOTIDE SEQUENCE</scope>
    <source>
        <strain evidence="2">CBS 9431</strain>
    </source>
</reference>
<dbReference type="Gene3D" id="3.60.10.10">
    <property type="entry name" value="Endonuclease/exonuclease/phosphatase"/>
    <property type="match status" value="1"/>
</dbReference>
<evidence type="ECO:0000313" key="2">
    <source>
        <dbReference type="EMBL" id="WFD37509.1"/>
    </source>
</evidence>
<dbReference type="Proteomes" id="UP001217754">
    <property type="component" value="Chromosome 1"/>
</dbReference>
<dbReference type="GeneID" id="85224102"/>
<dbReference type="GO" id="GO:0004439">
    <property type="term" value="F:phosphatidylinositol-4,5-bisphosphate 5-phosphatase activity"/>
    <property type="evidence" value="ECO:0007669"/>
    <property type="project" value="TreeGrafter"/>
</dbReference>
<dbReference type="PANTHER" id="PTHR11200">
    <property type="entry name" value="INOSITOL 5-PHOSPHATASE"/>
    <property type="match status" value="1"/>
</dbReference>
<evidence type="ECO:0000313" key="3">
    <source>
        <dbReference type="Proteomes" id="UP001217754"/>
    </source>
</evidence>
<keyword evidence="3" id="KW-1185">Reference proteome</keyword>
<proteinExistence type="predicted"/>
<dbReference type="PANTHER" id="PTHR11200:SF286">
    <property type="entry name" value="5-PHOSPHATASE, PUTATIVE (AFU_ORTHOLOGUE AFUA_5G07600)-RELATED"/>
    <property type="match status" value="1"/>
</dbReference>
<dbReference type="InterPro" id="IPR036691">
    <property type="entry name" value="Endo/exonu/phosph_ase_sf"/>
</dbReference>
<dbReference type="SUPFAM" id="SSF56219">
    <property type="entry name" value="DNase I-like"/>
    <property type="match status" value="1"/>
</dbReference>
<dbReference type="EMBL" id="CP119958">
    <property type="protein sequence ID" value="WFD37509.1"/>
    <property type="molecule type" value="Genomic_DNA"/>
</dbReference>
<dbReference type="Pfam" id="PF22669">
    <property type="entry name" value="Exo_endo_phos2"/>
    <property type="match status" value="1"/>
</dbReference>